<dbReference type="EMBL" id="VIGB01000003">
    <property type="protein sequence ID" value="TQF04062.1"/>
    <property type="molecule type" value="Genomic_DNA"/>
</dbReference>
<protein>
    <submittedName>
        <fullName evidence="1">Uncharacterized protein</fullName>
    </submittedName>
</protein>
<keyword evidence="2" id="KW-1185">Reference proteome</keyword>
<organism evidence="1 2">
    <name type="scientific">Kitasatospora acidiphila</name>
    <dbReference type="NCBI Taxonomy" id="2567942"/>
    <lineage>
        <taxon>Bacteria</taxon>
        <taxon>Bacillati</taxon>
        <taxon>Actinomycetota</taxon>
        <taxon>Actinomycetes</taxon>
        <taxon>Kitasatosporales</taxon>
        <taxon>Streptomycetaceae</taxon>
        <taxon>Kitasatospora</taxon>
    </lineage>
</organism>
<comment type="caution">
    <text evidence="1">The sequence shown here is derived from an EMBL/GenBank/DDBJ whole genome shotgun (WGS) entry which is preliminary data.</text>
</comment>
<proteinExistence type="predicted"/>
<accession>A0A540W4Z6</accession>
<sequence>MVVAGQHVEADAFQGVIKGLGGGADQAPVRGGSGLVGPVGGLAGAVGGVRAVAPGAQPVLEDRVVVRS</sequence>
<reference evidence="1 2" key="1">
    <citation type="submission" date="2019-06" db="EMBL/GenBank/DDBJ databases">
        <title>Description of Kitasatospora acidophila sp. nov. isolated from pine grove soil, and reclassification of Streptomyces novaecaesareae to Kitasatospora novaeceasareae comb. nov.</title>
        <authorList>
            <person name="Kim M.J."/>
        </authorList>
    </citation>
    <scope>NUCLEOTIDE SEQUENCE [LARGE SCALE GENOMIC DNA]</scope>
    <source>
        <strain evidence="1 2">MMS16-CNU292</strain>
    </source>
</reference>
<dbReference type="Proteomes" id="UP000319103">
    <property type="component" value="Unassembled WGS sequence"/>
</dbReference>
<evidence type="ECO:0000313" key="2">
    <source>
        <dbReference type="Proteomes" id="UP000319103"/>
    </source>
</evidence>
<name>A0A540W4Z6_9ACTN</name>
<evidence type="ECO:0000313" key="1">
    <source>
        <dbReference type="EMBL" id="TQF04062.1"/>
    </source>
</evidence>
<gene>
    <name evidence="1" type="ORF">E6W39_19790</name>
</gene>
<dbReference type="AlphaFoldDB" id="A0A540W4Z6"/>
<dbReference type="RefSeq" id="WP_141634654.1">
    <property type="nucleotide sequence ID" value="NZ_VIGB01000003.1"/>
</dbReference>